<evidence type="ECO:0000256" key="1">
    <source>
        <dbReference type="SAM" id="Phobius"/>
    </source>
</evidence>
<dbReference type="Pfam" id="PF00011">
    <property type="entry name" value="HSP20"/>
    <property type="match status" value="1"/>
</dbReference>
<comment type="caution">
    <text evidence="3">The sequence shown here is derived from an EMBL/GenBank/DDBJ whole genome shotgun (WGS) entry which is preliminary data.</text>
</comment>
<reference evidence="4" key="1">
    <citation type="journal article" date="2016" name="Nat. Biotechnol.">
        <title>Sequencing wild and cultivated cassava and related species reveals extensive interspecific hybridization and genetic diversity.</title>
        <authorList>
            <person name="Bredeson J.V."/>
            <person name="Lyons J.B."/>
            <person name="Prochnik S.E."/>
            <person name="Wu G.A."/>
            <person name="Ha C.M."/>
            <person name="Edsinger-Gonzales E."/>
            <person name="Grimwood J."/>
            <person name="Schmutz J."/>
            <person name="Rabbi I.Y."/>
            <person name="Egesi C."/>
            <person name="Nauluvula P."/>
            <person name="Lebot V."/>
            <person name="Ndunguru J."/>
            <person name="Mkamilo G."/>
            <person name="Bart R.S."/>
            <person name="Setter T.L."/>
            <person name="Gleadow R.M."/>
            <person name="Kulakow P."/>
            <person name="Ferguson M.E."/>
            <person name="Rounsley S."/>
            <person name="Rokhsar D.S."/>
        </authorList>
    </citation>
    <scope>NUCLEOTIDE SEQUENCE [LARGE SCALE GENOMIC DNA]</scope>
    <source>
        <strain evidence="4">cv. AM560-2</strain>
    </source>
</reference>
<keyword evidence="1" id="KW-0472">Membrane</keyword>
<dbReference type="InterPro" id="IPR002068">
    <property type="entry name" value="A-crystallin/Hsp20_dom"/>
</dbReference>
<dbReference type="SUPFAM" id="SSF49764">
    <property type="entry name" value="HSP20-like chaperones"/>
    <property type="match status" value="1"/>
</dbReference>
<dbReference type="GO" id="GO:0034605">
    <property type="term" value="P:cellular response to heat"/>
    <property type="evidence" value="ECO:0000318"/>
    <property type="project" value="GO_Central"/>
</dbReference>
<sequence length="151" mass="17687">METKDQPAIDFDYEEFEPFCKWRRDEKCDFFEIYGLQDFKKEQLKIKRKLNTLIITGECPLKNNIRNLFRKEIRLSKHWKIDEIRAKFKKRGILYVTLPKKTSSSFSKKGGNSTGFVFAWLALPSNYLAVAVVPLAIVIGGLFVCKNYMSF</sequence>
<evidence type="ECO:0000313" key="3">
    <source>
        <dbReference type="EMBL" id="OAY44392.1"/>
    </source>
</evidence>
<organism evidence="3 4">
    <name type="scientific">Manihot esculenta</name>
    <name type="common">Cassava</name>
    <name type="synonym">Jatropha manihot</name>
    <dbReference type="NCBI Taxonomy" id="3983"/>
    <lineage>
        <taxon>Eukaryota</taxon>
        <taxon>Viridiplantae</taxon>
        <taxon>Streptophyta</taxon>
        <taxon>Embryophyta</taxon>
        <taxon>Tracheophyta</taxon>
        <taxon>Spermatophyta</taxon>
        <taxon>Magnoliopsida</taxon>
        <taxon>eudicotyledons</taxon>
        <taxon>Gunneridae</taxon>
        <taxon>Pentapetalae</taxon>
        <taxon>rosids</taxon>
        <taxon>fabids</taxon>
        <taxon>Malpighiales</taxon>
        <taxon>Euphorbiaceae</taxon>
        <taxon>Crotonoideae</taxon>
        <taxon>Manihoteae</taxon>
        <taxon>Manihot</taxon>
    </lineage>
</organism>
<keyword evidence="4" id="KW-1185">Reference proteome</keyword>
<dbReference type="Gramene" id="Manes.08G146200.1.v8.1">
    <property type="protein sequence ID" value="Manes.08G146200.1.v8.1.CDS"/>
    <property type="gene ID" value="Manes.08G146200.v8.1"/>
</dbReference>
<dbReference type="InterPro" id="IPR008978">
    <property type="entry name" value="HSP20-like_chaperone"/>
</dbReference>
<evidence type="ECO:0000259" key="2">
    <source>
        <dbReference type="Pfam" id="PF00011"/>
    </source>
</evidence>
<feature type="domain" description="SHSP" evidence="2">
    <location>
        <begin position="36"/>
        <end position="104"/>
    </location>
</feature>
<dbReference type="Gene3D" id="2.60.40.790">
    <property type="match status" value="1"/>
</dbReference>
<feature type="transmembrane region" description="Helical" evidence="1">
    <location>
        <begin position="127"/>
        <end position="145"/>
    </location>
</feature>
<dbReference type="OrthoDB" id="850672at2759"/>
<name>A0A2C9VGD5_MANES</name>
<dbReference type="Proteomes" id="UP000091857">
    <property type="component" value="Chromosome 8"/>
</dbReference>
<keyword evidence="1" id="KW-0812">Transmembrane</keyword>
<gene>
    <name evidence="3" type="ORF">MANES_08G146200v8</name>
</gene>
<proteinExistence type="predicted"/>
<accession>A0A2C9VGD5</accession>
<keyword evidence="1" id="KW-1133">Transmembrane helix</keyword>
<dbReference type="EMBL" id="CM004394">
    <property type="protein sequence ID" value="OAY44392.1"/>
    <property type="molecule type" value="Genomic_DNA"/>
</dbReference>
<evidence type="ECO:0000313" key="4">
    <source>
        <dbReference type="Proteomes" id="UP000091857"/>
    </source>
</evidence>
<dbReference type="CDD" id="cd06464">
    <property type="entry name" value="ACD_sHsps-like"/>
    <property type="match status" value="1"/>
</dbReference>
<protein>
    <recommendedName>
        <fullName evidence="2">SHSP domain-containing protein</fullName>
    </recommendedName>
</protein>
<dbReference type="AlphaFoldDB" id="A0A2C9VGD5"/>